<keyword evidence="10" id="KW-0675">Receptor</keyword>
<feature type="compositionally biased region" description="Basic and acidic residues" evidence="8">
    <location>
        <begin position="299"/>
        <end position="312"/>
    </location>
</feature>
<feature type="transmembrane region" description="Helical" evidence="9">
    <location>
        <begin position="79"/>
        <end position="103"/>
    </location>
</feature>
<dbReference type="GO" id="GO:0070412">
    <property type="term" value="F:R-SMAD binding"/>
    <property type="evidence" value="ECO:0007669"/>
    <property type="project" value="InterPro"/>
</dbReference>
<keyword evidence="4" id="KW-0734">Signal transduction inhibitor</keyword>
<accession>A0AAV1PFN4</accession>
<sequence>MYRTELQGRDVGRVGCDRLLDRPLLSGCRLSSPASRRSLSLMPNTTVPTSSRNTQSNGFCSCSCAGPQPQGMDISELEFVQMIIILLVMTFMMVVIICLLNHYRLSALAFLSRLSPNQRDQATQLDASVWSDSVLTQQRNGEVMCSRLNRNLPCFMQQQQLCRLQPTYPHLPQEIINLPPIICLSDGEELPPYKGPCGLQLRHPEQQLELIRAAVRAPPNRTVFDSDLIDIYIHSKRLQEPKSNSGTNDASARVEAPPPSYSEVMGDYPTSTDWLGPNSSQTVFHSGSSGPESTAKASTDLKKSWQKEAEGS</sequence>
<evidence type="ECO:0000313" key="11">
    <source>
        <dbReference type="Proteomes" id="UP001314229"/>
    </source>
</evidence>
<dbReference type="InterPro" id="IPR043445">
    <property type="entry name" value="TMEPAI/LRAD4"/>
</dbReference>
<keyword evidence="10" id="KW-0449">Lipoprotein</keyword>
<dbReference type="GO" id="GO:0031901">
    <property type="term" value="C:early endosome membrane"/>
    <property type="evidence" value="ECO:0007669"/>
    <property type="project" value="UniProtKB-SubCell"/>
</dbReference>
<organism evidence="10 11">
    <name type="scientific">Scomber scombrus</name>
    <name type="common">Atlantic mackerel</name>
    <name type="synonym">Scomber vernalis</name>
    <dbReference type="NCBI Taxonomy" id="13677"/>
    <lineage>
        <taxon>Eukaryota</taxon>
        <taxon>Metazoa</taxon>
        <taxon>Chordata</taxon>
        <taxon>Craniata</taxon>
        <taxon>Vertebrata</taxon>
        <taxon>Euteleostomi</taxon>
        <taxon>Actinopterygii</taxon>
        <taxon>Neopterygii</taxon>
        <taxon>Teleostei</taxon>
        <taxon>Neoteleostei</taxon>
        <taxon>Acanthomorphata</taxon>
        <taxon>Pelagiaria</taxon>
        <taxon>Scombriformes</taxon>
        <taxon>Scombridae</taxon>
        <taxon>Scomber</taxon>
    </lineage>
</organism>
<protein>
    <submittedName>
        <fullName evidence="10">Low-density lipoprotein receptor class A domain-containing protein 4-like</fullName>
    </submittedName>
</protein>
<dbReference type="EMBL" id="CAWUFR010000160">
    <property type="protein sequence ID" value="CAK6970572.1"/>
    <property type="molecule type" value="Genomic_DNA"/>
</dbReference>
<name>A0AAV1PFN4_SCOSC</name>
<evidence type="ECO:0000313" key="10">
    <source>
        <dbReference type="EMBL" id="CAK6970572.1"/>
    </source>
</evidence>
<keyword evidence="7 9" id="KW-0472">Membrane</keyword>
<gene>
    <name evidence="10" type="ORF">FSCOSCO3_A012292</name>
</gene>
<dbReference type="GO" id="GO:0030512">
    <property type="term" value="P:negative regulation of transforming growth factor beta receptor signaling pathway"/>
    <property type="evidence" value="ECO:0007669"/>
    <property type="project" value="InterPro"/>
</dbReference>
<evidence type="ECO:0000256" key="5">
    <source>
        <dbReference type="ARBA" id="ARBA00022753"/>
    </source>
</evidence>
<dbReference type="PANTHER" id="PTHR16514">
    <property type="entry name" value="LOW DENSITY LIPOPROTEIN RECEPTOR CLASS A DOMAIN-CONTAINING 4A"/>
    <property type="match status" value="1"/>
</dbReference>
<evidence type="ECO:0000256" key="1">
    <source>
        <dbReference type="ARBA" id="ARBA00004391"/>
    </source>
</evidence>
<dbReference type="GO" id="GO:0000139">
    <property type="term" value="C:Golgi membrane"/>
    <property type="evidence" value="ECO:0007669"/>
    <property type="project" value="TreeGrafter"/>
</dbReference>
<feature type="compositionally biased region" description="Polar residues" evidence="8">
    <location>
        <begin position="42"/>
        <end position="56"/>
    </location>
</feature>
<dbReference type="PANTHER" id="PTHR16514:SF4">
    <property type="entry name" value="LOW-DENSITY LIPOPROTEIN RECEPTOR CLASS A DOMAIN-CONTAINING PROTEIN 4"/>
    <property type="match status" value="1"/>
</dbReference>
<keyword evidence="5" id="KW-0967">Endosome</keyword>
<evidence type="ECO:0000256" key="7">
    <source>
        <dbReference type="ARBA" id="ARBA00023136"/>
    </source>
</evidence>
<comment type="similarity">
    <text evidence="2">Belongs to the PMEPA1 family.</text>
</comment>
<dbReference type="AlphaFoldDB" id="A0AAV1PFN4"/>
<reference evidence="10 11" key="1">
    <citation type="submission" date="2024-01" db="EMBL/GenBank/DDBJ databases">
        <authorList>
            <person name="Alioto T."/>
            <person name="Alioto T."/>
            <person name="Gomez Garrido J."/>
        </authorList>
    </citation>
    <scope>NUCLEOTIDE SEQUENCE [LARGE SCALE GENOMIC DNA]</scope>
</reference>
<evidence type="ECO:0000256" key="6">
    <source>
        <dbReference type="ARBA" id="ARBA00022989"/>
    </source>
</evidence>
<evidence type="ECO:0000256" key="9">
    <source>
        <dbReference type="SAM" id="Phobius"/>
    </source>
</evidence>
<evidence type="ECO:0000256" key="3">
    <source>
        <dbReference type="ARBA" id="ARBA00022692"/>
    </source>
</evidence>
<proteinExistence type="inferred from homology"/>
<comment type="subcellular location">
    <subcellularLocation>
        <location evidence="1">Early endosome membrane</location>
        <topology evidence="1">Single-pass membrane protein</topology>
    </subcellularLocation>
</comment>
<evidence type="ECO:0000256" key="2">
    <source>
        <dbReference type="ARBA" id="ARBA00009908"/>
    </source>
</evidence>
<keyword evidence="3 9" id="KW-0812">Transmembrane</keyword>
<comment type="caution">
    <text evidence="10">The sequence shown here is derived from an EMBL/GenBank/DDBJ whole genome shotgun (WGS) entry which is preliminary data.</text>
</comment>
<keyword evidence="6 9" id="KW-1133">Transmembrane helix</keyword>
<feature type="region of interest" description="Disordered" evidence="8">
    <location>
        <begin position="239"/>
        <end position="312"/>
    </location>
</feature>
<evidence type="ECO:0000256" key="8">
    <source>
        <dbReference type="SAM" id="MobiDB-lite"/>
    </source>
</evidence>
<feature type="compositionally biased region" description="Polar residues" evidence="8">
    <location>
        <begin position="241"/>
        <end position="250"/>
    </location>
</feature>
<feature type="region of interest" description="Disordered" evidence="8">
    <location>
        <begin position="35"/>
        <end position="56"/>
    </location>
</feature>
<evidence type="ECO:0000256" key="4">
    <source>
        <dbReference type="ARBA" id="ARBA00022700"/>
    </source>
</evidence>
<keyword evidence="11" id="KW-1185">Reference proteome</keyword>
<feature type="compositionally biased region" description="Polar residues" evidence="8">
    <location>
        <begin position="269"/>
        <end position="297"/>
    </location>
</feature>
<dbReference type="Proteomes" id="UP001314229">
    <property type="component" value="Unassembled WGS sequence"/>
</dbReference>